<sequence>MKSYLLVFLAICLGVPEVKAFVLPSRSMGATQRSTMELMMYAESGSVNRREIMKYVAAASFAAPFLKVDPSSAAAKEAFPGSSRIIEGYKGLTFLLENWEKETTICNTASGECVRNPDAVRSYLGLRSTKHPLFGIEKVFVKGNSYLPDLDNADAYTEACENYQSVASLANSMAYTSVFGEYNPGGGKDMIEKYLEESKKYTIQATDSLAQIIKALELEM</sequence>
<reference evidence="2" key="1">
    <citation type="submission" date="2021-01" db="EMBL/GenBank/DDBJ databases">
        <authorList>
            <person name="Corre E."/>
            <person name="Pelletier E."/>
            <person name="Niang G."/>
            <person name="Scheremetjew M."/>
            <person name="Finn R."/>
            <person name="Kale V."/>
            <person name="Holt S."/>
            <person name="Cochrane G."/>
            <person name="Meng A."/>
            <person name="Brown T."/>
            <person name="Cohen L."/>
        </authorList>
    </citation>
    <scope>NUCLEOTIDE SEQUENCE</scope>
    <source>
        <strain evidence="2">CCMP1661</strain>
    </source>
</reference>
<proteinExistence type="predicted"/>
<feature type="signal peptide" evidence="1">
    <location>
        <begin position="1"/>
        <end position="20"/>
    </location>
</feature>
<name>A0A7S2XZ94_9STRA</name>
<protein>
    <submittedName>
        <fullName evidence="2">Uncharacterized protein</fullName>
    </submittedName>
</protein>
<keyword evidence="1" id="KW-0732">Signal</keyword>
<evidence type="ECO:0000313" key="2">
    <source>
        <dbReference type="EMBL" id="CAD9860277.1"/>
    </source>
</evidence>
<dbReference type="EMBL" id="HBHR01005707">
    <property type="protein sequence ID" value="CAD9860277.1"/>
    <property type="molecule type" value="Transcribed_RNA"/>
</dbReference>
<accession>A0A7S2XZ94</accession>
<dbReference type="AlphaFoldDB" id="A0A7S2XZ94"/>
<gene>
    <name evidence="2" type="ORF">FJAP1339_LOCUS2798</name>
</gene>
<organism evidence="2">
    <name type="scientific">Fibrocapsa japonica</name>
    <dbReference type="NCBI Taxonomy" id="94617"/>
    <lineage>
        <taxon>Eukaryota</taxon>
        <taxon>Sar</taxon>
        <taxon>Stramenopiles</taxon>
        <taxon>Ochrophyta</taxon>
        <taxon>Raphidophyceae</taxon>
        <taxon>Chattonellales</taxon>
        <taxon>Chattonellaceae</taxon>
        <taxon>Fibrocapsa</taxon>
    </lineage>
</organism>
<feature type="chain" id="PRO_5030706395" evidence="1">
    <location>
        <begin position="21"/>
        <end position="220"/>
    </location>
</feature>
<evidence type="ECO:0000256" key="1">
    <source>
        <dbReference type="SAM" id="SignalP"/>
    </source>
</evidence>